<evidence type="ECO:0000313" key="1">
    <source>
        <dbReference type="EMBL" id="RPA81882.1"/>
    </source>
</evidence>
<proteinExistence type="predicted"/>
<sequence length="208" mass="24445">MDAPTQENDELYQFFTALKTLGPKDLNHWDLGSGWEWLEIANRVRKSLNNLYGEWADSSEPVPQPLFATMHAHVDFFLKHLDPYLRRSLDTQNATNQKTNEDSENFELIQIIASLYLGVVDGHAERREYILSRHRAGLMRGHYAEIVRQTCEGLWKQLQVIMENDPDTSIAESSNLRRIFTACQRTYNIFYMLLYDERFRSERLEVLI</sequence>
<organism evidence="1 2">
    <name type="scientific">Ascobolus immersus RN42</name>
    <dbReference type="NCBI Taxonomy" id="1160509"/>
    <lineage>
        <taxon>Eukaryota</taxon>
        <taxon>Fungi</taxon>
        <taxon>Dikarya</taxon>
        <taxon>Ascomycota</taxon>
        <taxon>Pezizomycotina</taxon>
        <taxon>Pezizomycetes</taxon>
        <taxon>Pezizales</taxon>
        <taxon>Ascobolaceae</taxon>
        <taxon>Ascobolus</taxon>
    </lineage>
</organism>
<keyword evidence="2" id="KW-1185">Reference proteome</keyword>
<gene>
    <name evidence="1" type="ORF">BJ508DRAFT_376237</name>
</gene>
<accession>A0A3N4I720</accession>
<dbReference type="EMBL" id="ML119676">
    <property type="protein sequence ID" value="RPA81882.1"/>
    <property type="molecule type" value="Genomic_DNA"/>
</dbReference>
<feature type="non-terminal residue" evidence="1">
    <location>
        <position position="208"/>
    </location>
</feature>
<dbReference type="AlphaFoldDB" id="A0A3N4I720"/>
<evidence type="ECO:0000313" key="2">
    <source>
        <dbReference type="Proteomes" id="UP000275078"/>
    </source>
</evidence>
<protein>
    <submittedName>
        <fullName evidence="1">Uncharacterized protein</fullName>
    </submittedName>
</protein>
<dbReference type="Proteomes" id="UP000275078">
    <property type="component" value="Unassembled WGS sequence"/>
</dbReference>
<name>A0A3N4I720_ASCIM</name>
<reference evidence="1 2" key="1">
    <citation type="journal article" date="2018" name="Nat. Ecol. Evol.">
        <title>Pezizomycetes genomes reveal the molecular basis of ectomycorrhizal truffle lifestyle.</title>
        <authorList>
            <person name="Murat C."/>
            <person name="Payen T."/>
            <person name="Noel B."/>
            <person name="Kuo A."/>
            <person name="Morin E."/>
            <person name="Chen J."/>
            <person name="Kohler A."/>
            <person name="Krizsan K."/>
            <person name="Balestrini R."/>
            <person name="Da Silva C."/>
            <person name="Montanini B."/>
            <person name="Hainaut M."/>
            <person name="Levati E."/>
            <person name="Barry K.W."/>
            <person name="Belfiori B."/>
            <person name="Cichocki N."/>
            <person name="Clum A."/>
            <person name="Dockter R.B."/>
            <person name="Fauchery L."/>
            <person name="Guy J."/>
            <person name="Iotti M."/>
            <person name="Le Tacon F."/>
            <person name="Lindquist E.A."/>
            <person name="Lipzen A."/>
            <person name="Malagnac F."/>
            <person name="Mello A."/>
            <person name="Molinier V."/>
            <person name="Miyauchi S."/>
            <person name="Poulain J."/>
            <person name="Riccioni C."/>
            <person name="Rubini A."/>
            <person name="Sitrit Y."/>
            <person name="Splivallo R."/>
            <person name="Traeger S."/>
            <person name="Wang M."/>
            <person name="Zifcakova L."/>
            <person name="Wipf D."/>
            <person name="Zambonelli A."/>
            <person name="Paolocci F."/>
            <person name="Nowrousian M."/>
            <person name="Ottonello S."/>
            <person name="Baldrian P."/>
            <person name="Spatafora J.W."/>
            <person name="Henrissat B."/>
            <person name="Nagy L.G."/>
            <person name="Aury J.M."/>
            <person name="Wincker P."/>
            <person name="Grigoriev I.V."/>
            <person name="Bonfante P."/>
            <person name="Martin F.M."/>
        </authorList>
    </citation>
    <scope>NUCLEOTIDE SEQUENCE [LARGE SCALE GENOMIC DNA]</scope>
    <source>
        <strain evidence="1 2">RN42</strain>
    </source>
</reference>